<evidence type="ECO:0000313" key="7">
    <source>
        <dbReference type="EMBL" id="TWO29041.1"/>
    </source>
</evidence>
<dbReference type="PANTHER" id="PTHR22911">
    <property type="entry name" value="ACYL-MALONYL CONDENSING ENZYME-RELATED"/>
    <property type="match status" value="1"/>
</dbReference>
<feature type="domain" description="EamA" evidence="6">
    <location>
        <begin position="11"/>
        <end position="141"/>
    </location>
</feature>
<feature type="transmembrane region" description="Helical" evidence="5">
    <location>
        <begin position="97"/>
        <end position="118"/>
    </location>
</feature>
<evidence type="ECO:0000256" key="5">
    <source>
        <dbReference type="SAM" id="Phobius"/>
    </source>
</evidence>
<dbReference type="SUPFAM" id="SSF103481">
    <property type="entry name" value="Multidrug resistance efflux transporter EmrE"/>
    <property type="match status" value="2"/>
</dbReference>
<evidence type="ECO:0000256" key="2">
    <source>
        <dbReference type="ARBA" id="ARBA00022692"/>
    </source>
</evidence>
<evidence type="ECO:0000313" key="8">
    <source>
        <dbReference type="Proteomes" id="UP000321599"/>
    </source>
</evidence>
<feature type="transmembrane region" description="Helical" evidence="5">
    <location>
        <begin position="125"/>
        <end position="146"/>
    </location>
</feature>
<keyword evidence="8" id="KW-1185">Reference proteome</keyword>
<dbReference type="InterPro" id="IPR037185">
    <property type="entry name" value="EmrE-like"/>
</dbReference>
<dbReference type="RefSeq" id="WP_147498957.1">
    <property type="nucleotide sequence ID" value="NZ_JALFUF010000001.1"/>
</dbReference>
<evidence type="ECO:0000256" key="4">
    <source>
        <dbReference type="ARBA" id="ARBA00023136"/>
    </source>
</evidence>
<comment type="subcellular location">
    <subcellularLocation>
        <location evidence="1">Membrane</location>
        <topology evidence="1">Multi-pass membrane protein</topology>
    </subcellularLocation>
</comment>
<organism evidence="7 8">
    <name type="scientific">Campylobacter lanienae</name>
    <dbReference type="NCBI Taxonomy" id="75658"/>
    <lineage>
        <taxon>Bacteria</taxon>
        <taxon>Pseudomonadati</taxon>
        <taxon>Campylobacterota</taxon>
        <taxon>Epsilonproteobacteria</taxon>
        <taxon>Campylobacterales</taxon>
        <taxon>Campylobacteraceae</taxon>
        <taxon>Campylobacter</taxon>
    </lineage>
</organism>
<dbReference type="InterPro" id="IPR000620">
    <property type="entry name" value="EamA_dom"/>
</dbReference>
<feature type="transmembrane region" description="Helical" evidence="5">
    <location>
        <begin position="12"/>
        <end position="30"/>
    </location>
</feature>
<feature type="transmembrane region" description="Helical" evidence="5">
    <location>
        <begin position="180"/>
        <end position="202"/>
    </location>
</feature>
<keyword evidence="2 5" id="KW-0812">Transmembrane</keyword>
<comment type="caution">
    <text evidence="7">The sequence shown here is derived from an EMBL/GenBank/DDBJ whole genome shotgun (WGS) entry which is preliminary data.</text>
</comment>
<feature type="transmembrane region" description="Helical" evidence="5">
    <location>
        <begin position="42"/>
        <end position="59"/>
    </location>
</feature>
<feature type="transmembrane region" description="Helical" evidence="5">
    <location>
        <begin position="251"/>
        <end position="271"/>
    </location>
</feature>
<name>A0ABY3GAJ5_9BACT</name>
<feature type="transmembrane region" description="Helical" evidence="5">
    <location>
        <begin position="277"/>
        <end position="295"/>
    </location>
</feature>
<reference evidence="7 8" key="1">
    <citation type="submission" date="2019-07" db="EMBL/GenBank/DDBJ databases">
        <title>Rapid identification of Enteric Bacteria from Whole Genome Sequences (WGS) using Average Nucleotide Identity (ANI).</title>
        <authorList>
            <person name="Lane C."/>
        </authorList>
    </citation>
    <scope>NUCLEOTIDE SEQUENCE [LARGE SCALE GENOMIC DNA]</scope>
    <source>
        <strain evidence="7 8">2013D-9588</strain>
    </source>
</reference>
<evidence type="ECO:0000259" key="6">
    <source>
        <dbReference type="Pfam" id="PF00892"/>
    </source>
</evidence>
<dbReference type="Proteomes" id="UP000321599">
    <property type="component" value="Unassembled WGS sequence"/>
</dbReference>
<feature type="transmembrane region" description="Helical" evidence="5">
    <location>
        <begin position="152"/>
        <end position="168"/>
    </location>
</feature>
<dbReference type="PANTHER" id="PTHR22911:SF6">
    <property type="entry name" value="SOLUTE CARRIER FAMILY 35 MEMBER G1"/>
    <property type="match status" value="1"/>
</dbReference>
<keyword evidence="3 5" id="KW-1133">Transmembrane helix</keyword>
<accession>A0ABY3GAJ5</accession>
<dbReference type="Pfam" id="PF00892">
    <property type="entry name" value="EamA"/>
    <property type="match status" value="1"/>
</dbReference>
<keyword evidence="4 5" id="KW-0472">Membrane</keyword>
<sequence length="297" mass="32763">MSYNKFLIRHLGIYYMLIASMLFAGTGALSKLLSSELNSIEIVFFRNIIGLFLIILMIYKKPLHQIGGKFWLLAFRGIIGTIGLYAFFYNIAHIDLATAFTFSKTSPIFTALFAAFLFKERLSYLSWFAIFIGFIGILFIVEPTLGVSKDEYIGLISGIGAAMAYTSIRGLRKHYDTRAIVLSFMICGSAMPLLSMIVGSFYYRPNLDFLISPFVMPSLNGWVMIVIMGLLATAFQIYLTKAYAASKKAGVVAAVGYSDVVFSMIFGLILGDSLPSSLAFLGIVMIVGAGILVAYQR</sequence>
<protein>
    <submittedName>
        <fullName evidence="7">DMT family transporter</fullName>
    </submittedName>
</protein>
<proteinExistence type="predicted"/>
<evidence type="ECO:0000256" key="1">
    <source>
        <dbReference type="ARBA" id="ARBA00004141"/>
    </source>
</evidence>
<feature type="transmembrane region" description="Helical" evidence="5">
    <location>
        <begin position="71"/>
        <end position="91"/>
    </location>
</feature>
<dbReference type="EMBL" id="VOAV01000019">
    <property type="protein sequence ID" value="TWO29041.1"/>
    <property type="molecule type" value="Genomic_DNA"/>
</dbReference>
<evidence type="ECO:0000256" key="3">
    <source>
        <dbReference type="ARBA" id="ARBA00022989"/>
    </source>
</evidence>
<gene>
    <name evidence="7" type="ORF">XK09_05145</name>
</gene>
<feature type="transmembrane region" description="Helical" evidence="5">
    <location>
        <begin position="222"/>
        <end position="239"/>
    </location>
</feature>